<feature type="domain" description="Cupin type-2" evidence="2">
    <location>
        <begin position="65"/>
        <end position="111"/>
    </location>
</feature>
<name>A0A2S3ZG19_9MICO</name>
<dbReference type="OrthoDB" id="161242at2"/>
<evidence type="ECO:0000313" key="4">
    <source>
        <dbReference type="Proteomes" id="UP000237104"/>
    </source>
</evidence>
<dbReference type="InterPro" id="IPR014710">
    <property type="entry name" value="RmlC-like_jellyroll"/>
</dbReference>
<protein>
    <submittedName>
        <fullName evidence="3">Cupin</fullName>
    </submittedName>
</protein>
<evidence type="ECO:0000313" key="3">
    <source>
        <dbReference type="EMBL" id="POH66331.1"/>
    </source>
</evidence>
<evidence type="ECO:0000259" key="2">
    <source>
        <dbReference type="Pfam" id="PF07883"/>
    </source>
</evidence>
<evidence type="ECO:0000256" key="1">
    <source>
        <dbReference type="SAM" id="MobiDB-lite"/>
    </source>
</evidence>
<dbReference type="Proteomes" id="UP000237104">
    <property type="component" value="Unassembled WGS sequence"/>
</dbReference>
<dbReference type="CDD" id="cd06990">
    <property type="entry name" value="cupin_DUF861"/>
    <property type="match status" value="1"/>
</dbReference>
<sequence>MATAAHTLQVKSHSTPDERRAPEKTLLELNHLAEFSVGRMTMQPGWTWADNIKPTVNTDSCRLLHVGYCLSGTLEVMLDDGATATITVGDSYLIPSGHNAWVVGDEPYVAIEMHSAASYGVPNSENG</sequence>
<feature type="region of interest" description="Disordered" evidence="1">
    <location>
        <begin position="1"/>
        <end position="20"/>
    </location>
</feature>
<organism evidence="3 4">
    <name type="scientific">Cryobacterium zongtaii</name>
    <dbReference type="NCBI Taxonomy" id="1259217"/>
    <lineage>
        <taxon>Bacteria</taxon>
        <taxon>Bacillati</taxon>
        <taxon>Actinomycetota</taxon>
        <taxon>Actinomycetes</taxon>
        <taxon>Micrococcales</taxon>
        <taxon>Microbacteriaceae</taxon>
        <taxon>Cryobacterium</taxon>
    </lineage>
</organism>
<dbReference type="SUPFAM" id="SSF51182">
    <property type="entry name" value="RmlC-like cupins"/>
    <property type="match status" value="1"/>
</dbReference>
<comment type="caution">
    <text evidence="3">The sequence shown here is derived from an EMBL/GenBank/DDBJ whole genome shotgun (WGS) entry which is preliminary data.</text>
</comment>
<accession>A0A2S3ZG19</accession>
<proteinExistence type="predicted"/>
<reference evidence="3 4" key="1">
    <citation type="submission" date="2018-01" db="EMBL/GenBank/DDBJ databases">
        <title>Cryobacterium sp. nov., from glaciers in China.</title>
        <authorList>
            <person name="Liu Q."/>
            <person name="Xin Y.-H."/>
        </authorList>
    </citation>
    <scope>NUCLEOTIDE SEQUENCE [LARGE SCALE GENOMIC DNA]</scope>
    <source>
        <strain evidence="3 4">TMB1-8</strain>
    </source>
</reference>
<gene>
    <name evidence="3" type="ORF">C3B59_07805</name>
</gene>
<dbReference type="Pfam" id="PF07883">
    <property type="entry name" value="Cupin_2"/>
    <property type="match status" value="1"/>
</dbReference>
<dbReference type="RefSeq" id="WP_103430794.1">
    <property type="nucleotide sequence ID" value="NZ_PPXF01000037.1"/>
</dbReference>
<dbReference type="EMBL" id="PPXF01000037">
    <property type="protein sequence ID" value="POH66331.1"/>
    <property type="molecule type" value="Genomic_DNA"/>
</dbReference>
<dbReference type="AlphaFoldDB" id="A0A2S3ZG19"/>
<dbReference type="InterPro" id="IPR013096">
    <property type="entry name" value="Cupin_2"/>
</dbReference>
<dbReference type="InterPro" id="IPR011051">
    <property type="entry name" value="RmlC_Cupin_sf"/>
</dbReference>
<dbReference type="Gene3D" id="2.60.120.10">
    <property type="entry name" value="Jelly Rolls"/>
    <property type="match status" value="1"/>
</dbReference>